<dbReference type="EMBL" id="PXOQ01000010">
    <property type="protein sequence ID" value="PSG87373.1"/>
    <property type="molecule type" value="Genomic_DNA"/>
</dbReference>
<evidence type="ECO:0000313" key="1">
    <source>
        <dbReference type="EMBL" id="PSG87373.1"/>
    </source>
</evidence>
<reference evidence="1 2" key="1">
    <citation type="submission" date="2018-03" db="EMBL/GenBank/DDBJ databases">
        <title>Mesoflavibacter sp. HG37 and Mesoflavibacter sp. HG96 sp.nov., two marine bacteria isolated from seawater of Western Pacific Ocean.</title>
        <authorList>
            <person name="Cheng H."/>
            <person name="Wu Y.-H."/>
            <person name="Guo L.-L."/>
            <person name="Xu X.-W."/>
        </authorList>
    </citation>
    <scope>NUCLEOTIDE SEQUENCE [LARGE SCALE GENOMIC DNA]</scope>
    <source>
        <strain evidence="1 2">KCTC 32269</strain>
    </source>
</reference>
<name>A0A2T1N705_9FLAO</name>
<dbReference type="Proteomes" id="UP000238426">
    <property type="component" value="Unassembled WGS sequence"/>
</dbReference>
<accession>A0A2T1N705</accession>
<gene>
    <name evidence="1" type="ORF">C7H52_10845</name>
</gene>
<keyword evidence="2" id="KW-1185">Reference proteome</keyword>
<evidence type="ECO:0000313" key="2">
    <source>
        <dbReference type="Proteomes" id="UP000238426"/>
    </source>
</evidence>
<organism evidence="1 2">
    <name type="scientific">Aurantibacter aestuarii</name>
    <dbReference type="NCBI Taxonomy" id="1266046"/>
    <lineage>
        <taxon>Bacteria</taxon>
        <taxon>Pseudomonadati</taxon>
        <taxon>Bacteroidota</taxon>
        <taxon>Flavobacteriia</taxon>
        <taxon>Flavobacteriales</taxon>
        <taxon>Flavobacteriaceae</taxon>
        <taxon>Aurantibacter</taxon>
    </lineage>
</organism>
<dbReference type="AlphaFoldDB" id="A0A2T1N705"/>
<proteinExistence type="predicted"/>
<comment type="caution">
    <text evidence="1">The sequence shown here is derived from an EMBL/GenBank/DDBJ whole genome shotgun (WGS) entry which is preliminary data.</text>
</comment>
<sequence length="144" mass="16701">MYLLSPLQTEVYSFFHEISHQLESKFNRSKSHQHHTQNEINHHHNFSTLEAAVTSEHHHDDGIETSHSHQILSFLNAVFNTDESANNSEKLLVETKLDKHIIPITVINPEELPSITTLKIWFYALKIDQMGFDVNTPPPKTYFI</sequence>
<protein>
    <submittedName>
        <fullName evidence="1">Uncharacterized protein</fullName>
    </submittedName>
</protein>